<dbReference type="AlphaFoldDB" id="A0AA36N9Z8"/>
<evidence type="ECO:0000313" key="5">
    <source>
        <dbReference type="Proteomes" id="UP001178507"/>
    </source>
</evidence>
<name>A0AA36N9Z8_9DINO</name>
<reference evidence="4" key="1">
    <citation type="submission" date="2023-08" db="EMBL/GenBank/DDBJ databases">
        <authorList>
            <person name="Chen Y."/>
            <person name="Shah S."/>
            <person name="Dougan E. K."/>
            <person name="Thang M."/>
            <person name="Chan C."/>
        </authorList>
    </citation>
    <scope>NUCLEOTIDE SEQUENCE</scope>
</reference>
<feature type="compositionally biased region" description="Basic and acidic residues" evidence="2">
    <location>
        <begin position="363"/>
        <end position="378"/>
    </location>
</feature>
<dbReference type="Proteomes" id="UP001178507">
    <property type="component" value="Unassembled WGS sequence"/>
</dbReference>
<keyword evidence="1" id="KW-0175">Coiled coil</keyword>
<evidence type="ECO:0000256" key="2">
    <source>
        <dbReference type="SAM" id="MobiDB-lite"/>
    </source>
</evidence>
<proteinExistence type="predicted"/>
<dbReference type="EMBL" id="CAUJNA010003294">
    <property type="protein sequence ID" value="CAJ1398239.1"/>
    <property type="molecule type" value="Genomic_DNA"/>
</dbReference>
<sequence>MVPFLLSIAAVLSLGGADSSLDILGEEENQLSQRRLDFEAWCKQEVENQEAQRKQLLQQKVTEPELQRFEVPAALVELEQQLRVRADKTAEVSLKSLRAFESELSSHSHWLFGESRSLQAVRRLRQEAQQKLSLSQTSRSRAELEAEMELLKAQARNRSEALAADYAKALAARSRRQVLKAALAQTDAALSETSGICGLGRSVLNRTEVAGKALVRKALELIGMVEAGAEAPVPMEASRVNKDPGQSALLEQLLQQQHLMQQQIQQMELKTPKEVELPRLEPLKAMGPDSLADLATAPSPVKEVAKSPMSLAAEAKQISPHATASKQPDRPTNAKSTDALSADANLPVPSKAASTEASSVEISHVRDEPVRDPREPPAPKDFPAALRGGWQALLAKKRSESKGKKVAKPDDSSTIMELMQTPQTYTAWQPDKGAAQPDKAKEDLMAAEKAFEEDEDDSARAGKKKDAKSFLQLDGNDLGPDPLAFFQLGSAHELRGPFAAPAPEVAQLLGKFAEASGSTMLLGLSKAQLDKKDLALMLQKMQAEPDDQPAQLCQRLEKESRLQGVASELKHHFALAKARAMAAVLKRETAARKSIAAALSSSHRFLGAQNMLQLSFERERERLQRVKQLPWASVNSRGAAQELQGVLEKMLATAQHAEEELQDALASASSRPIPQLEGEPSDASDAAEAEAEAATQGPGSEVARLCALEYTSRATRQEMRSIELAAIQAAAALAELE</sequence>
<feature type="coiled-coil region" evidence="1">
    <location>
        <begin position="134"/>
        <end position="161"/>
    </location>
</feature>
<feature type="compositionally biased region" description="Acidic residues" evidence="2">
    <location>
        <begin position="679"/>
        <end position="691"/>
    </location>
</feature>
<accession>A0AA36N9Z8</accession>
<evidence type="ECO:0000313" key="4">
    <source>
        <dbReference type="EMBL" id="CAJ1398239.1"/>
    </source>
</evidence>
<feature type="compositionally biased region" description="Polar residues" evidence="2">
    <location>
        <begin position="352"/>
        <end position="361"/>
    </location>
</feature>
<organism evidence="4 5">
    <name type="scientific">Effrenium voratum</name>
    <dbReference type="NCBI Taxonomy" id="2562239"/>
    <lineage>
        <taxon>Eukaryota</taxon>
        <taxon>Sar</taxon>
        <taxon>Alveolata</taxon>
        <taxon>Dinophyceae</taxon>
        <taxon>Suessiales</taxon>
        <taxon>Symbiodiniaceae</taxon>
        <taxon>Effrenium</taxon>
    </lineage>
</organism>
<evidence type="ECO:0000256" key="1">
    <source>
        <dbReference type="SAM" id="Coils"/>
    </source>
</evidence>
<feature type="region of interest" description="Disordered" evidence="2">
    <location>
        <begin position="663"/>
        <end position="699"/>
    </location>
</feature>
<protein>
    <submittedName>
        <fullName evidence="4">Uncharacterized protein</fullName>
    </submittedName>
</protein>
<feature type="signal peptide" evidence="3">
    <location>
        <begin position="1"/>
        <end position="19"/>
    </location>
</feature>
<comment type="caution">
    <text evidence="4">The sequence shown here is derived from an EMBL/GenBank/DDBJ whole genome shotgun (WGS) entry which is preliminary data.</text>
</comment>
<feature type="region of interest" description="Disordered" evidence="2">
    <location>
        <begin position="299"/>
        <end position="384"/>
    </location>
</feature>
<gene>
    <name evidence="4" type="ORF">EVOR1521_LOCUS22080</name>
</gene>
<feature type="chain" id="PRO_5041296131" evidence="3">
    <location>
        <begin position="20"/>
        <end position="737"/>
    </location>
</feature>
<evidence type="ECO:0000256" key="3">
    <source>
        <dbReference type="SAM" id="SignalP"/>
    </source>
</evidence>
<keyword evidence="3" id="KW-0732">Signal</keyword>
<keyword evidence="5" id="KW-1185">Reference proteome</keyword>